<name>A0A4Q2REA9_9HYPH</name>
<proteinExistence type="predicted"/>
<sequence>MADRRSFLRGLVLLPLIGGSIAILGQPTAAAVPADFDPAAFLSDLRAAGYDVTACRGVPRGGGAAPSPSYFITPTGGSGFGEVYLAVMVKWTAAMNACPDHVERVVAHVFEDNQVAAERRRL</sequence>
<dbReference type="EMBL" id="QYBC01000004">
    <property type="protein sequence ID" value="RYB06249.1"/>
    <property type="molecule type" value="Genomic_DNA"/>
</dbReference>
<dbReference type="InterPro" id="IPR006311">
    <property type="entry name" value="TAT_signal"/>
</dbReference>
<reference evidence="1 2" key="2">
    <citation type="submission" date="2019-02" db="EMBL/GenBank/DDBJ databases">
        <title>'Lichenibacterium ramalinii' gen. nov. sp. nov., 'Lichenibacterium minor' gen. nov. sp. nov.</title>
        <authorList>
            <person name="Pankratov T."/>
        </authorList>
    </citation>
    <scope>NUCLEOTIDE SEQUENCE [LARGE SCALE GENOMIC DNA]</scope>
    <source>
        <strain evidence="1 2">RmlP001</strain>
    </source>
</reference>
<dbReference type="AlphaFoldDB" id="A0A4Q2REA9"/>
<gene>
    <name evidence="1" type="ORF">D3272_05645</name>
</gene>
<keyword evidence="2" id="KW-1185">Reference proteome</keyword>
<accession>A0A4Q2REA9</accession>
<protein>
    <submittedName>
        <fullName evidence="1">Uncharacterized protein</fullName>
    </submittedName>
</protein>
<evidence type="ECO:0000313" key="2">
    <source>
        <dbReference type="Proteomes" id="UP000289411"/>
    </source>
</evidence>
<comment type="caution">
    <text evidence="1">The sequence shown here is derived from an EMBL/GenBank/DDBJ whole genome shotgun (WGS) entry which is preliminary data.</text>
</comment>
<reference evidence="1 2" key="1">
    <citation type="submission" date="2018-09" db="EMBL/GenBank/DDBJ databases">
        <authorList>
            <person name="Grouzdev D.S."/>
            <person name="Krutkina M.S."/>
        </authorList>
    </citation>
    <scope>NUCLEOTIDE SEQUENCE [LARGE SCALE GENOMIC DNA]</scope>
    <source>
        <strain evidence="1 2">RmlP001</strain>
    </source>
</reference>
<dbReference type="Proteomes" id="UP000289411">
    <property type="component" value="Unassembled WGS sequence"/>
</dbReference>
<organism evidence="1 2">
    <name type="scientific">Lichenibacterium ramalinae</name>
    <dbReference type="NCBI Taxonomy" id="2316527"/>
    <lineage>
        <taxon>Bacteria</taxon>
        <taxon>Pseudomonadati</taxon>
        <taxon>Pseudomonadota</taxon>
        <taxon>Alphaproteobacteria</taxon>
        <taxon>Hyphomicrobiales</taxon>
        <taxon>Lichenihabitantaceae</taxon>
        <taxon>Lichenibacterium</taxon>
    </lineage>
</organism>
<dbReference type="PROSITE" id="PS51318">
    <property type="entry name" value="TAT"/>
    <property type="match status" value="1"/>
</dbReference>
<evidence type="ECO:0000313" key="1">
    <source>
        <dbReference type="EMBL" id="RYB06249.1"/>
    </source>
</evidence>
<dbReference type="RefSeq" id="WP_129218184.1">
    <property type="nucleotide sequence ID" value="NZ_QYBC01000004.1"/>
</dbReference>